<reference evidence="11" key="2">
    <citation type="submission" date="2025-08" db="UniProtKB">
        <authorList>
            <consortium name="RefSeq"/>
        </authorList>
    </citation>
    <scope>IDENTIFICATION</scope>
    <source>
        <tissue evidence="11">Leaf</tissue>
    </source>
</reference>
<dbReference type="GeneID" id="104744997"/>
<evidence type="ECO:0000256" key="8">
    <source>
        <dbReference type="ARBA" id="ARBA00023235"/>
    </source>
</evidence>
<keyword evidence="10" id="KW-1185">Reference proteome</keyword>
<evidence type="ECO:0000256" key="9">
    <source>
        <dbReference type="SAM" id="Coils"/>
    </source>
</evidence>
<dbReference type="EC" id="5.6.2.2" evidence="3"/>
<accession>A0ABM0W1Q3</accession>
<dbReference type="RefSeq" id="XP_010464450.1">
    <property type="nucleotide sequence ID" value="XM_010466148.2"/>
</dbReference>
<dbReference type="InterPro" id="IPR013757">
    <property type="entry name" value="Topo_IIA_A_a_sf"/>
</dbReference>
<keyword evidence="8" id="KW-0413">Isomerase</keyword>
<dbReference type="PANTHER" id="PTHR10169:SF38">
    <property type="entry name" value="DNA TOPOISOMERASE 2"/>
    <property type="match status" value="1"/>
</dbReference>
<dbReference type="PANTHER" id="PTHR10169">
    <property type="entry name" value="DNA TOPOISOMERASE/GYRASE"/>
    <property type="match status" value="1"/>
</dbReference>
<evidence type="ECO:0000256" key="7">
    <source>
        <dbReference type="ARBA" id="ARBA00023125"/>
    </source>
</evidence>
<organism evidence="10 11">
    <name type="scientific">Camelina sativa</name>
    <name type="common">False flax</name>
    <name type="synonym">Myagrum sativum</name>
    <dbReference type="NCBI Taxonomy" id="90675"/>
    <lineage>
        <taxon>Eukaryota</taxon>
        <taxon>Viridiplantae</taxon>
        <taxon>Streptophyta</taxon>
        <taxon>Embryophyta</taxon>
        <taxon>Tracheophyta</taxon>
        <taxon>Spermatophyta</taxon>
        <taxon>Magnoliopsida</taxon>
        <taxon>eudicotyledons</taxon>
        <taxon>Gunneridae</taxon>
        <taxon>Pentapetalae</taxon>
        <taxon>rosids</taxon>
        <taxon>malvids</taxon>
        <taxon>Brassicales</taxon>
        <taxon>Brassicaceae</taxon>
        <taxon>Camelineae</taxon>
        <taxon>Camelina</taxon>
    </lineage>
</organism>
<reference evidence="10" key="1">
    <citation type="journal article" date="2014" name="Nat. Commun.">
        <title>The emerging biofuel crop Camelina sativa retains a highly undifferentiated hexaploid genome structure.</title>
        <authorList>
            <person name="Kagale S."/>
            <person name="Koh C."/>
            <person name="Nixon J."/>
            <person name="Bollina V."/>
            <person name="Clarke W.E."/>
            <person name="Tuteja R."/>
            <person name="Spillane C."/>
            <person name="Robinson S.J."/>
            <person name="Links M.G."/>
            <person name="Clarke C."/>
            <person name="Higgins E.E."/>
            <person name="Huebert T."/>
            <person name="Sharpe A.G."/>
            <person name="Parkin I.A."/>
        </authorList>
    </citation>
    <scope>NUCLEOTIDE SEQUENCE [LARGE SCALE GENOMIC DNA]</scope>
    <source>
        <strain evidence="10">cv. DH55</strain>
    </source>
</reference>
<sequence>MAIMASSMRILMELKDLLEDPPSNCSAVLEELKLEYYELRKRIQIKKLELEKLKLENRLRFVQEVNSGEIVVNDREKADLYEELRQRGYTPFPNKPKPAGDFDADEEFDDELLILENKVKFIGGVISGEIEVIDKKKAHLVQELRQRGFTPFPKPVEGAVAGTSDAAEESEYGYLLTLASKTMPQEKAEQFLAEADEPDFESLDMDLQKLEFNDAQGDKEREAAQINIRGQCWSFSMCTREETLIYG</sequence>
<evidence type="ECO:0000313" key="10">
    <source>
        <dbReference type="Proteomes" id="UP000694864"/>
    </source>
</evidence>
<keyword evidence="9" id="KW-0175">Coiled coil</keyword>
<evidence type="ECO:0000313" key="11">
    <source>
        <dbReference type="RefSeq" id="XP_010464450.1"/>
    </source>
</evidence>
<gene>
    <name evidence="11" type="primary">LOC104744997</name>
</gene>
<comment type="catalytic activity">
    <reaction evidence="1">
        <text>ATP-dependent breakage, passage and rejoining of double-stranded DNA.</text>
        <dbReference type="EC" id="5.6.2.2"/>
    </reaction>
</comment>
<comment type="cofactor">
    <cofactor evidence="2">
        <name>Mg(2+)</name>
        <dbReference type="ChEBI" id="CHEBI:18420"/>
    </cofactor>
</comment>
<evidence type="ECO:0000256" key="2">
    <source>
        <dbReference type="ARBA" id="ARBA00001946"/>
    </source>
</evidence>
<dbReference type="SUPFAM" id="SSF56719">
    <property type="entry name" value="Type II DNA topoisomerase"/>
    <property type="match status" value="2"/>
</dbReference>
<evidence type="ECO:0000256" key="1">
    <source>
        <dbReference type="ARBA" id="ARBA00000185"/>
    </source>
</evidence>
<dbReference type="Proteomes" id="UP000694864">
    <property type="component" value="Chromosome 15"/>
</dbReference>
<protein>
    <recommendedName>
        <fullName evidence="3">DNA topoisomerase (ATP-hydrolyzing)</fullName>
        <ecNumber evidence="3">5.6.2.2</ecNumber>
    </recommendedName>
</protein>
<evidence type="ECO:0000256" key="5">
    <source>
        <dbReference type="ARBA" id="ARBA00022840"/>
    </source>
</evidence>
<keyword evidence="7" id="KW-0238">DNA-binding</keyword>
<keyword evidence="6" id="KW-0799">Topoisomerase</keyword>
<proteinExistence type="predicted"/>
<dbReference type="InterPro" id="IPR050634">
    <property type="entry name" value="DNA_Topoisomerase_II"/>
</dbReference>
<keyword evidence="4" id="KW-0547">Nucleotide-binding</keyword>
<feature type="coiled-coil region" evidence="9">
    <location>
        <begin position="29"/>
        <end position="65"/>
    </location>
</feature>
<name>A0ABM0W1Q3_CAMSA</name>
<evidence type="ECO:0000256" key="4">
    <source>
        <dbReference type="ARBA" id="ARBA00022741"/>
    </source>
</evidence>
<dbReference type="Gene3D" id="1.10.268.10">
    <property type="entry name" value="Topoisomerase, domain 3"/>
    <property type="match status" value="2"/>
</dbReference>
<dbReference type="InterPro" id="IPR013760">
    <property type="entry name" value="Topo_IIA-like_dom_sf"/>
</dbReference>
<evidence type="ECO:0000256" key="3">
    <source>
        <dbReference type="ARBA" id="ARBA00012895"/>
    </source>
</evidence>
<keyword evidence="5" id="KW-0067">ATP-binding</keyword>
<evidence type="ECO:0000256" key="6">
    <source>
        <dbReference type="ARBA" id="ARBA00023029"/>
    </source>
</evidence>